<sequence>MKGKFALVATLWLAMGGIVVASALPEKPIPKYPQLPSYPPLDATELRLQKLEALVARQQVELQALHAQNQALRADLANVASINDFVSLTTVHGRPTVRFSSVNLQVVNGAGSETTNGLGNVVIGYDQLRNTDSVYAPECSRGIGIGEPFHHPITTQAECIAAGGIWGLNHKGGSHYLVVGSEHNYSGWSGIVSGYGNTSNSPSASVVGGQYNQATGWGSAVSGGAGNRASGYMSSVTGGHDNLASGQDASVSGGYGGTASGPQASIAGGSVNVAAGAAASVGGGGGNTASGNGSSVSGGRDQEVTDTFGWTAGGN</sequence>
<evidence type="ECO:0000313" key="4">
    <source>
        <dbReference type="Proteomes" id="UP001334501"/>
    </source>
</evidence>
<organism evidence="3 4">
    <name type="scientific">Lysobacter zhanggongensis</name>
    <dbReference type="NCBI Taxonomy" id="1774951"/>
    <lineage>
        <taxon>Bacteria</taxon>
        <taxon>Pseudomonadati</taxon>
        <taxon>Pseudomonadota</taxon>
        <taxon>Gammaproteobacteria</taxon>
        <taxon>Lysobacterales</taxon>
        <taxon>Lysobacteraceae</taxon>
        <taxon>Lysobacter</taxon>
    </lineage>
</organism>
<dbReference type="InterPro" id="IPR011049">
    <property type="entry name" value="Serralysin-like_metalloprot_C"/>
</dbReference>
<keyword evidence="4" id="KW-1185">Reference proteome</keyword>
<protein>
    <submittedName>
        <fullName evidence="3">Uncharacterized protein</fullName>
    </submittedName>
</protein>
<name>A0ABU7YP26_9GAMM</name>
<evidence type="ECO:0000313" key="3">
    <source>
        <dbReference type="EMBL" id="MEG3157115.1"/>
    </source>
</evidence>
<evidence type="ECO:0000256" key="2">
    <source>
        <dbReference type="SAM" id="MobiDB-lite"/>
    </source>
</evidence>
<gene>
    <name evidence="3" type="ORF">SNE33_04275</name>
</gene>
<reference evidence="3 4" key="1">
    <citation type="journal article" date="2017" name="Curr. Microbiol.">
        <title>Lysobacter zhanggongensis sp. nov. Isolated from a Pit Mud.</title>
        <authorList>
            <person name="Zhang X.F."/>
            <person name="Wang H.H."/>
            <person name="Sun X.Y."/>
            <person name="Pan C.M."/>
        </authorList>
    </citation>
    <scope>NUCLEOTIDE SEQUENCE [LARGE SCALE GENOMIC DNA]</scope>
    <source>
        <strain evidence="3 4">ZGLJ7-1</strain>
    </source>
</reference>
<accession>A0ABU7YP26</accession>
<feature type="coiled-coil region" evidence="1">
    <location>
        <begin position="41"/>
        <end position="75"/>
    </location>
</feature>
<dbReference type="Proteomes" id="UP001334501">
    <property type="component" value="Unassembled WGS sequence"/>
</dbReference>
<comment type="caution">
    <text evidence="3">The sequence shown here is derived from an EMBL/GenBank/DDBJ whole genome shotgun (WGS) entry which is preliminary data.</text>
</comment>
<feature type="compositionally biased region" description="Low complexity" evidence="2">
    <location>
        <begin position="289"/>
        <end position="299"/>
    </location>
</feature>
<evidence type="ECO:0000256" key="1">
    <source>
        <dbReference type="SAM" id="Coils"/>
    </source>
</evidence>
<keyword evidence="1" id="KW-0175">Coiled coil</keyword>
<dbReference type="EMBL" id="JAXGFO010000014">
    <property type="protein sequence ID" value="MEG3157115.1"/>
    <property type="molecule type" value="Genomic_DNA"/>
</dbReference>
<dbReference type="RefSeq" id="WP_412699364.1">
    <property type="nucleotide sequence ID" value="NZ_JAXGFO010000014.1"/>
</dbReference>
<proteinExistence type="predicted"/>
<dbReference type="Gene3D" id="2.150.10.10">
    <property type="entry name" value="Serralysin-like metalloprotease, C-terminal"/>
    <property type="match status" value="1"/>
</dbReference>
<feature type="region of interest" description="Disordered" evidence="2">
    <location>
        <begin position="283"/>
        <end position="315"/>
    </location>
</feature>